<feature type="compositionally biased region" description="Basic residues" evidence="1">
    <location>
        <begin position="73"/>
        <end position="82"/>
    </location>
</feature>
<proteinExistence type="predicted"/>
<feature type="region of interest" description="Disordered" evidence="1">
    <location>
        <begin position="24"/>
        <end position="129"/>
    </location>
</feature>
<evidence type="ECO:0000313" key="2">
    <source>
        <dbReference type="EMBL" id="KAJ1156149.1"/>
    </source>
</evidence>
<dbReference type="Proteomes" id="UP001066276">
    <property type="component" value="Chromosome 5"/>
</dbReference>
<gene>
    <name evidence="2" type="ORF">NDU88_008873</name>
</gene>
<reference evidence="2" key="1">
    <citation type="journal article" date="2022" name="bioRxiv">
        <title>Sequencing and chromosome-scale assembly of the giantPleurodeles waltlgenome.</title>
        <authorList>
            <person name="Brown T."/>
            <person name="Elewa A."/>
            <person name="Iarovenko S."/>
            <person name="Subramanian E."/>
            <person name="Araus A.J."/>
            <person name="Petzold A."/>
            <person name="Susuki M."/>
            <person name="Suzuki K.-i.T."/>
            <person name="Hayashi T."/>
            <person name="Toyoda A."/>
            <person name="Oliveira C."/>
            <person name="Osipova E."/>
            <person name="Leigh N.D."/>
            <person name="Simon A."/>
            <person name="Yun M.H."/>
        </authorList>
    </citation>
    <scope>NUCLEOTIDE SEQUENCE</scope>
    <source>
        <strain evidence="2">20211129_DDA</strain>
        <tissue evidence="2">Liver</tissue>
    </source>
</reference>
<name>A0AAV7RTP7_PLEWA</name>
<protein>
    <submittedName>
        <fullName evidence="2">Uncharacterized protein</fullName>
    </submittedName>
</protein>
<dbReference type="AlphaFoldDB" id="A0AAV7RTP7"/>
<organism evidence="2 3">
    <name type="scientific">Pleurodeles waltl</name>
    <name type="common">Iberian ribbed newt</name>
    <dbReference type="NCBI Taxonomy" id="8319"/>
    <lineage>
        <taxon>Eukaryota</taxon>
        <taxon>Metazoa</taxon>
        <taxon>Chordata</taxon>
        <taxon>Craniata</taxon>
        <taxon>Vertebrata</taxon>
        <taxon>Euteleostomi</taxon>
        <taxon>Amphibia</taxon>
        <taxon>Batrachia</taxon>
        <taxon>Caudata</taxon>
        <taxon>Salamandroidea</taxon>
        <taxon>Salamandridae</taxon>
        <taxon>Pleurodelinae</taxon>
        <taxon>Pleurodeles</taxon>
    </lineage>
</organism>
<keyword evidence="3" id="KW-1185">Reference proteome</keyword>
<comment type="caution">
    <text evidence="2">The sequence shown here is derived from an EMBL/GenBank/DDBJ whole genome shotgun (WGS) entry which is preliminary data.</text>
</comment>
<evidence type="ECO:0000256" key="1">
    <source>
        <dbReference type="SAM" id="MobiDB-lite"/>
    </source>
</evidence>
<sequence>MPTPSVPRGQESLLISGSTRAQCIFQASPAPQSGRSTRAPPPSHAGRPPGSERGPRLHPGPRLLLNGRAAGLRQRRVARLCRKSAPGLRPRPSGSARSRRSPHPHPDEGLPGLARPTQRLLSAPPELND</sequence>
<feature type="compositionally biased region" description="Low complexity" evidence="1">
    <location>
        <begin position="60"/>
        <end position="72"/>
    </location>
</feature>
<accession>A0AAV7RTP7</accession>
<evidence type="ECO:0000313" key="3">
    <source>
        <dbReference type="Proteomes" id="UP001066276"/>
    </source>
</evidence>
<dbReference type="EMBL" id="JANPWB010000009">
    <property type="protein sequence ID" value="KAJ1156149.1"/>
    <property type="molecule type" value="Genomic_DNA"/>
</dbReference>